<evidence type="ECO:0000313" key="5">
    <source>
        <dbReference type="Proteomes" id="UP001378960"/>
    </source>
</evidence>
<evidence type="ECO:0000256" key="3">
    <source>
        <dbReference type="SAM" id="Phobius"/>
    </source>
</evidence>
<feature type="coiled-coil region" evidence="1">
    <location>
        <begin position="52"/>
        <end position="79"/>
    </location>
</feature>
<organism evidence="4 5">
    <name type="scientific">Pichia kluyveri</name>
    <name type="common">Yeast</name>
    <dbReference type="NCBI Taxonomy" id="36015"/>
    <lineage>
        <taxon>Eukaryota</taxon>
        <taxon>Fungi</taxon>
        <taxon>Dikarya</taxon>
        <taxon>Ascomycota</taxon>
        <taxon>Saccharomycotina</taxon>
        <taxon>Pichiomycetes</taxon>
        <taxon>Pichiales</taxon>
        <taxon>Pichiaceae</taxon>
        <taxon>Pichia</taxon>
    </lineage>
</organism>
<dbReference type="GO" id="GO:0006654">
    <property type="term" value="P:phosphatidic acid biosynthetic process"/>
    <property type="evidence" value="ECO:0007669"/>
    <property type="project" value="TreeGrafter"/>
</dbReference>
<dbReference type="PANTHER" id="PTHR31303">
    <property type="entry name" value="CTP-DEPENDENT DIACYLGLYCEROL KINASE 1"/>
    <property type="match status" value="1"/>
</dbReference>
<evidence type="ECO:0000313" key="4">
    <source>
        <dbReference type="EMBL" id="GMM43679.1"/>
    </source>
</evidence>
<sequence length="314" mass="35679">MSYSNETRPIRRMVDDSYDESLDPDYTLSNTTTVLNDDDDDDDIESDIDSDLDDDKDLLKDLQNDNQSLNNITNDTLKNDPISDSPTLPSHFYSIIHKHELPRKLFHISIGFLTIYLHINGYKTKNVWQSNLLAVIIIFSLDLLRFNWPYFNHLYCLTVGFLMREREINSINGVIYFQIGLILTFIFQKQDVSIMSILLLSWSDTAASTIGRNFGYLSPKISNSKSLIGSMAAFITGMFSCYLFYGIIVPKFPQYSIDFEYNPLNNQINLLTLSLLSGFIASLSEGIDIIGIDDNLTIPLLSGIFLSNVIKLGK</sequence>
<feature type="transmembrane region" description="Helical" evidence="3">
    <location>
        <begin position="268"/>
        <end position="287"/>
    </location>
</feature>
<dbReference type="GO" id="GO:0004143">
    <property type="term" value="F:ATP-dependent diacylglycerol kinase activity"/>
    <property type="evidence" value="ECO:0007669"/>
    <property type="project" value="InterPro"/>
</dbReference>
<keyword evidence="1" id="KW-0175">Coiled coil</keyword>
<comment type="caution">
    <text evidence="4">The sequence shown here is derived from an EMBL/GenBank/DDBJ whole genome shotgun (WGS) entry which is preliminary data.</text>
</comment>
<keyword evidence="3" id="KW-1133">Transmembrane helix</keyword>
<feature type="transmembrane region" description="Helical" evidence="3">
    <location>
        <begin position="128"/>
        <end position="148"/>
    </location>
</feature>
<feature type="transmembrane region" description="Helical" evidence="3">
    <location>
        <begin position="168"/>
        <end position="187"/>
    </location>
</feature>
<protein>
    <submittedName>
        <fullName evidence="4">Diacylglycerol kinase</fullName>
    </submittedName>
</protein>
<feature type="transmembrane region" description="Helical" evidence="3">
    <location>
        <begin position="105"/>
        <end position="122"/>
    </location>
</feature>
<keyword evidence="4" id="KW-0808">Transferase</keyword>
<gene>
    <name evidence="4" type="ORF">DAPK24_002540</name>
</gene>
<keyword evidence="3" id="KW-0812">Transmembrane</keyword>
<reference evidence="4 5" key="1">
    <citation type="journal article" date="2023" name="Elife">
        <title>Identification of key yeast species and microbe-microbe interactions impacting larval growth of Drosophila in the wild.</title>
        <authorList>
            <person name="Mure A."/>
            <person name="Sugiura Y."/>
            <person name="Maeda R."/>
            <person name="Honda K."/>
            <person name="Sakurai N."/>
            <person name="Takahashi Y."/>
            <person name="Watada M."/>
            <person name="Katoh T."/>
            <person name="Gotoh A."/>
            <person name="Gotoh Y."/>
            <person name="Taniguchi I."/>
            <person name="Nakamura K."/>
            <person name="Hayashi T."/>
            <person name="Katayama T."/>
            <person name="Uemura T."/>
            <person name="Hattori Y."/>
        </authorList>
    </citation>
    <scope>NUCLEOTIDE SEQUENCE [LARGE SCALE GENOMIC DNA]</scope>
    <source>
        <strain evidence="4 5">PK-24</strain>
    </source>
</reference>
<dbReference type="PANTHER" id="PTHR31303:SF1">
    <property type="entry name" value="CTP-DEPENDENT DIACYLGLYCEROL KINASE 1"/>
    <property type="match status" value="1"/>
</dbReference>
<dbReference type="InterPro" id="IPR037997">
    <property type="entry name" value="Dgk1-like"/>
</dbReference>
<proteinExistence type="predicted"/>
<keyword evidence="3" id="KW-0472">Membrane</keyword>
<feature type="transmembrane region" description="Helical" evidence="3">
    <location>
        <begin position="227"/>
        <end position="248"/>
    </location>
</feature>
<dbReference type="EMBL" id="BTGB01000001">
    <property type="protein sequence ID" value="GMM43679.1"/>
    <property type="molecule type" value="Genomic_DNA"/>
</dbReference>
<keyword evidence="5" id="KW-1185">Reference proteome</keyword>
<accession>A0AAV5QWT1</accession>
<keyword evidence="4" id="KW-0418">Kinase</keyword>
<dbReference type="Proteomes" id="UP001378960">
    <property type="component" value="Unassembled WGS sequence"/>
</dbReference>
<dbReference type="AlphaFoldDB" id="A0AAV5QWT1"/>
<evidence type="ECO:0000256" key="2">
    <source>
        <dbReference type="SAM" id="MobiDB-lite"/>
    </source>
</evidence>
<name>A0AAV5QWT1_PICKL</name>
<feature type="region of interest" description="Disordered" evidence="2">
    <location>
        <begin position="1"/>
        <end position="42"/>
    </location>
</feature>
<evidence type="ECO:0000256" key="1">
    <source>
        <dbReference type="SAM" id="Coils"/>
    </source>
</evidence>
<dbReference type="GO" id="GO:0005789">
    <property type="term" value="C:endoplasmic reticulum membrane"/>
    <property type="evidence" value="ECO:0007669"/>
    <property type="project" value="TreeGrafter"/>
</dbReference>